<accession>A0A4Y8SIM7</accession>
<evidence type="ECO:0000256" key="1">
    <source>
        <dbReference type="SAM" id="MobiDB-lite"/>
    </source>
</evidence>
<reference evidence="5 6" key="1">
    <citation type="journal article" date="2017" name="Int. J. Syst. Evol. Microbiol.">
        <title>Mucilaginibacterpsychrotolerans sp. nov., isolated from peatlands.</title>
        <authorList>
            <person name="Deng Y."/>
            <person name="Shen L."/>
            <person name="Xu B."/>
            <person name="Liu Y."/>
            <person name="Gu Z."/>
            <person name="Liu H."/>
            <person name="Zhou Y."/>
        </authorList>
    </citation>
    <scope>NUCLEOTIDE SEQUENCE [LARGE SCALE GENOMIC DNA]</scope>
    <source>
        <strain evidence="5 6">NH7-4</strain>
    </source>
</reference>
<dbReference type="Gene3D" id="2.60.120.1440">
    <property type="match status" value="1"/>
</dbReference>
<comment type="caution">
    <text evidence="5">The sequence shown here is derived from an EMBL/GenBank/DDBJ whole genome shotgun (WGS) entry which is preliminary data.</text>
</comment>
<protein>
    <submittedName>
        <fullName evidence="5">FecR family protein</fullName>
    </submittedName>
</protein>
<evidence type="ECO:0000256" key="2">
    <source>
        <dbReference type="SAM" id="Phobius"/>
    </source>
</evidence>
<feature type="domain" description="FecR protein" evidence="3">
    <location>
        <begin position="190"/>
        <end position="285"/>
    </location>
</feature>
<evidence type="ECO:0000259" key="4">
    <source>
        <dbReference type="Pfam" id="PF16344"/>
    </source>
</evidence>
<keyword evidence="2" id="KW-0812">Transmembrane</keyword>
<dbReference type="InterPro" id="IPR012373">
    <property type="entry name" value="Ferrdict_sens_TM"/>
</dbReference>
<proteinExistence type="predicted"/>
<dbReference type="FunFam" id="2.60.120.1440:FF:000001">
    <property type="entry name" value="Putative anti-sigma factor"/>
    <property type="match status" value="1"/>
</dbReference>
<dbReference type="RefSeq" id="WP_133228725.1">
    <property type="nucleotide sequence ID" value="NZ_SOZE01000006.1"/>
</dbReference>
<name>A0A4Y8SIM7_9SPHI</name>
<sequence>MTQKNRLADLFKKYFDKTATAEERIELMLLISASDSDEELAMLMEDAYQAYVPEQNPFILGKREKMLQQIQAGIVYAEQHEAAIKIRHKNGWLKYAVAASILIFMTVGAYLFTYKQTTGTSNAKIDFTPGGNKAMLTLSNGSKIILTDAKNGKLASQGNIAVTKTHDGEVSYDASASTDPEKGTKPSYNTINTPKGGQYQVLLADGSKVWLNSVSSITFPTSFTGKERHVEITGEVYFEVAKNKTKPFFVKAGNQEVEVLGTHFNINSYNDEPDIKTTLLEGSVKIRQLNNSFSAFLKPGQQAVSKLSGPIQIRDADIEQVIAWKNGLFQINDASIEAIMRQAARWYDVDIEYEGKIPQRQFSGKIKRNVKASEFLQMLTYFNVHSSIEGRKIIVKN</sequence>
<dbReference type="Pfam" id="PF04773">
    <property type="entry name" value="FecR"/>
    <property type="match status" value="1"/>
</dbReference>
<dbReference type="InterPro" id="IPR032508">
    <property type="entry name" value="FecR_C"/>
</dbReference>
<gene>
    <name evidence="5" type="ORF">E2R66_08490</name>
</gene>
<dbReference type="GO" id="GO:0016989">
    <property type="term" value="F:sigma factor antagonist activity"/>
    <property type="evidence" value="ECO:0007669"/>
    <property type="project" value="TreeGrafter"/>
</dbReference>
<dbReference type="AlphaFoldDB" id="A0A4Y8SIM7"/>
<dbReference type="Pfam" id="PF16344">
    <property type="entry name" value="FecR_C"/>
    <property type="match status" value="1"/>
</dbReference>
<dbReference type="PANTHER" id="PTHR30273:SF2">
    <property type="entry name" value="PROTEIN FECR"/>
    <property type="match status" value="1"/>
</dbReference>
<feature type="region of interest" description="Disordered" evidence="1">
    <location>
        <begin position="171"/>
        <end position="191"/>
    </location>
</feature>
<organism evidence="5 6">
    <name type="scientific">Mucilaginibacter psychrotolerans</name>
    <dbReference type="NCBI Taxonomy" id="1524096"/>
    <lineage>
        <taxon>Bacteria</taxon>
        <taxon>Pseudomonadati</taxon>
        <taxon>Bacteroidota</taxon>
        <taxon>Sphingobacteriia</taxon>
        <taxon>Sphingobacteriales</taxon>
        <taxon>Sphingobacteriaceae</taxon>
        <taxon>Mucilaginibacter</taxon>
    </lineage>
</organism>
<evidence type="ECO:0000259" key="3">
    <source>
        <dbReference type="Pfam" id="PF04773"/>
    </source>
</evidence>
<dbReference type="InterPro" id="IPR006860">
    <property type="entry name" value="FecR"/>
</dbReference>
<evidence type="ECO:0000313" key="5">
    <source>
        <dbReference type="EMBL" id="TFF38495.1"/>
    </source>
</evidence>
<dbReference type="EMBL" id="SOZE01000006">
    <property type="protein sequence ID" value="TFF38495.1"/>
    <property type="molecule type" value="Genomic_DNA"/>
</dbReference>
<feature type="domain" description="Protein FecR C-terminal" evidence="4">
    <location>
        <begin position="330"/>
        <end position="395"/>
    </location>
</feature>
<keyword evidence="6" id="KW-1185">Reference proteome</keyword>
<dbReference type="PANTHER" id="PTHR30273">
    <property type="entry name" value="PERIPLASMIC SIGNAL SENSOR AND SIGMA FACTOR ACTIVATOR FECR-RELATED"/>
    <property type="match status" value="1"/>
</dbReference>
<dbReference type="Gene3D" id="3.55.50.30">
    <property type="match status" value="1"/>
</dbReference>
<keyword evidence="2" id="KW-0472">Membrane</keyword>
<feature type="transmembrane region" description="Helical" evidence="2">
    <location>
        <begin position="92"/>
        <end position="112"/>
    </location>
</feature>
<dbReference type="OrthoDB" id="1099963at2"/>
<keyword evidence="2" id="KW-1133">Transmembrane helix</keyword>
<evidence type="ECO:0000313" key="6">
    <source>
        <dbReference type="Proteomes" id="UP000297540"/>
    </source>
</evidence>
<dbReference type="Proteomes" id="UP000297540">
    <property type="component" value="Unassembled WGS sequence"/>
</dbReference>